<dbReference type="EMBL" id="LT605205">
    <property type="protein sequence ID" value="SCD19871.1"/>
    <property type="molecule type" value="Genomic_DNA"/>
</dbReference>
<organism evidence="2 3">
    <name type="scientific">Proteiniphilum saccharofermentans</name>
    <dbReference type="NCBI Taxonomy" id="1642647"/>
    <lineage>
        <taxon>Bacteria</taxon>
        <taxon>Pseudomonadati</taxon>
        <taxon>Bacteroidota</taxon>
        <taxon>Bacteroidia</taxon>
        <taxon>Bacteroidales</taxon>
        <taxon>Dysgonomonadaceae</taxon>
        <taxon>Proteiniphilum</taxon>
    </lineage>
</organism>
<keyword evidence="3" id="KW-1185">Reference proteome</keyword>
<keyword evidence="1" id="KW-0472">Membrane</keyword>
<evidence type="ECO:0000313" key="3">
    <source>
        <dbReference type="Proteomes" id="UP000187464"/>
    </source>
</evidence>
<gene>
    <name evidence="2" type="ORF">PSM36_1046</name>
</gene>
<evidence type="ECO:0000256" key="1">
    <source>
        <dbReference type="SAM" id="Phobius"/>
    </source>
</evidence>
<feature type="transmembrane region" description="Helical" evidence="1">
    <location>
        <begin position="13"/>
        <end position="37"/>
    </location>
</feature>
<protein>
    <submittedName>
        <fullName evidence="2">Putative membrane protein</fullName>
    </submittedName>
</protein>
<proteinExistence type="predicted"/>
<keyword evidence="1" id="KW-1133">Transmembrane helix</keyword>
<reference evidence="2 3" key="1">
    <citation type="submission" date="2016-08" db="EMBL/GenBank/DDBJ databases">
        <authorList>
            <person name="Seilhamer J.J."/>
        </authorList>
    </citation>
    <scope>NUCLEOTIDE SEQUENCE [LARGE SCALE GENOMIC DNA]</scope>
    <source>
        <strain evidence="2">M3/6</strain>
    </source>
</reference>
<dbReference type="KEGG" id="psac:PSM36_1046"/>
<accession>A0A1R3SWF3</accession>
<name>A0A1R3SWF3_9BACT</name>
<keyword evidence="1" id="KW-0812">Transmembrane</keyword>
<dbReference type="Proteomes" id="UP000187464">
    <property type="component" value="Chromosome I"/>
</dbReference>
<sequence>MVSANCTRLTREFAAFLFLHVLLCISDFICMIAVLFGKIQVNLIFFPAFTIFREYRRRLGKAQTSLAFLSAFTIFAGI</sequence>
<dbReference type="AlphaFoldDB" id="A0A1R3SWF3"/>
<dbReference type="STRING" id="1642647.PSM36_1046"/>
<evidence type="ECO:0000313" key="2">
    <source>
        <dbReference type="EMBL" id="SCD19871.1"/>
    </source>
</evidence>